<feature type="domain" description="COMM" evidence="1">
    <location>
        <begin position="31"/>
        <end position="71"/>
    </location>
</feature>
<feature type="non-terminal residue" evidence="2">
    <location>
        <position position="104"/>
    </location>
</feature>
<proteinExistence type="predicted"/>
<name>A0ABN9FJV8_9NEOB</name>
<comment type="caution">
    <text evidence="2">The sequence shown here is derived from an EMBL/GenBank/DDBJ whole genome shotgun (WGS) entry which is preliminary data.</text>
</comment>
<organism evidence="2 3">
    <name type="scientific">Staurois parvus</name>
    <dbReference type="NCBI Taxonomy" id="386267"/>
    <lineage>
        <taxon>Eukaryota</taxon>
        <taxon>Metazoa</taxon>
        <taxon>Chordata</taxon>
        <taxon>Craniata</taxon>
        <taxon>Vertebrata</taxon>
        <taxon>Euteleostomi</taxon>
        <taxon>Amphibia</taxon>
        <taxon>Batrachia</taxon>
        <taxon>Anura</taxon>
        <taxon>Neobatrachia</taxon>
        <taxon>Ranoidea</taxon>
        <taxon>Ranidae</taxon>
        <taxon>Staurois</taxon>
    </lineage>
</organism>
<dbReference type="InterPro" id="IPR017920">
    <property type="entry name" value="COMM"/>
</dbReference>
<dbReference type="Pfam" id="PF07258">
    <property type="entry name" value="COMM_domain"/>
    <property type="match status" value="1"/>
</dbReference>
<protein>
    <recommendedName>
        <fullName evidence="1">COMM domain-containing protein</fullName>
    </recommendedName>
</protein>
<sequence length="104" mass="11697">MTSSALYSSDCSGVMTQQRCLGWRSGRRTLSINQLVDMEWKFGVTAASSEVEKAGSIFLQLKMVIRKGSKLEPVYVGESICSPSKTYTYYYTGFIYIIIIIIQD</sequence>
<evidence type="ECO:0000313" key="2">
    <source>
        <dbReference type="EMBL" id="CAI9597167.1"/>
    </source>
</evidence>
<dbReference type="EMBL" id="CATNWA010017007">
    <property type="protein sequence ID" value="CAI9597167.1"/>
    <property type="molecule type" value="Genomic_DNA"/>
</dbReference>
<accession>A0ABN9FJV8</accession>
<evidence type="ECO:0000313" key="3">
    <source>
        <dbReference type="Proteomes" id="UP001162483"/>
    </source>
</evidence>
<reference evidence="2" key="1">
    <citation type="submission" date="2023-05" db="EMBL/GenBank/DDBJ databases">
        <authorList>
            <person name="Stuckert A."/>
        </authorList>
    </citation>
    <scope>NUCLEOTIDE SEQUENCE</scope>
</reference>
<evidence type="ECO:0000259" key="1">
    <source>
        <dbReference type="Pfam" id="PF07258"/>
    </source>
</evidence>
<gene>
    <name evidence="2" type="ORF">SPARVUS_LOCUS12200244</name>
</gene>
<dbReference type="Proteomes" id="UP001162483">
    <property type="component" value="Unassembled WGS sequence"/>
</dbReference>
<keyword evidence="3" id="KW-1185">Reference proteome</keyword>